<dbReference type="PATRIC" id="fig|1203610.3.peg.2996"/>
<proteinExistence type="predicted"/>
<dbReference type="Proteomes" id="UP000033035">
    <property type="component" value="Unassembled WGS sequence"/>
</dbReference>
<organism evidence="2 3">
    <name type="scientific">Parabacteroides gordonii MS-1 = DSM 23371</name>
    <dbReference type="NCBI Taxonomy" id="1203610"/>
    <lineage>
        <taxon>Bacteria</taxon>
        <taxon>Pseudomonadati</taxon>
        <taxon>Bacteroidota</taxon>
        <taxon>Bacteroidia</taxon>
        <taxon>Bacteroidales</taxon>
        <taxon>Tannerellaceae</taxon>
        <taxon>Parabacteroides</taxon>
    </lineage>
</organism>
<dbReference type="Pfam" id="PF02965">
    <property type="entry name" value="Met_synt_B12"/>
    <property type="match status" value="1"/>
</dbReference>
<sequence>MLDCKLDFSTLSLTADDLLAEMGYGNTAPEEPVEALTVSMLEEVSSWIVPRCFFSLFEGTVDAGVVSLACGQTIPVGDTIASLLKGSRRFALFAATAGTVFQEYQDRLKEEGDILKCFIADIIGTCVAEKAGDYMERLLEEELKGERHTNRLSPGYCGWHLTGQKALFRLMGGNPCGISLSDVCLMTPIKSISGIIGIGPEVDVKKYGCQYCELETCYKRKRKKS</sequence>
<dbReference type="PIRSF" id="PIRSF037984">
    <property type="entry name" value="Met_synth_TM0269_prd"/>
    <property type="match status" value="1"/>
</dbReference>
<dbReference type="InterPro" id="IPR017342">
    <property type="entry name" value="S-AdoMet-dep_Met_synth_prd"/>
</dbReference>
<dbReference type="Gene3D" id="3.40.109.40">
    <property type="match status" value="1"/>
</dbReference>
<dbReference type="STRING" id="1203610.HMPREF1536_02928"/>
<dbReference type="AlphaFoldDB" id="A0A0F5JCF6"/>
<dbReference type="InterPro" id="IPR037010">
    <property type="entry name" value="VitB12-dep_Met_synth_activ_sf"/>
</dbReference>
<keyword evidence="3" id="KW-1185">Reference proteome</keyword>
<dbReference type="GO" id="GO:0008705">
    <property type="term" value="F:methionine synthase activity"/>
    <property type="evidence" value="ECO:0007669"/>
    <property type="project" value="InterPro"/>
</dbReference>
<name>A0A0F5JCF6_9BACT</name>
<dbReference type="HOGENOM" id="CLU_079580_1_0_10"/>
<reference evidence="2 3" key="1">
    <citation type="submission" date="2013-04" db="EMBL/GenBank/DDBJ databases">
        <title>The Genome Sequence of Parabacteroides gordonii DSM 23371.</title>
        <authorList>
            <consortium name="The Broad Institute Genomics Platform"/>
            <person name="Earl A."/>
            <person name="Ward D."/>
            <person name="Feldgarden M."/>
            <person name="Gevers D."/>
            <person name="Martens E."/>
            <person name="Sakamoto M."/>
            <person name="Benno Y."/>
            <person name="Suzuki N."/>
            <person name="Matsunaga N."/>
            <person name="Koshihara K."/>
            <person name="Seki M."/>
            <person name="Komiya H."/>
            <person name="Walker B."/>
            <person name="Young S."/>
            <person name="Zeng Q."/>
            <person name="Gargeya S."/>
            <person name="Fitzgerald M."/>
            <person name="Haas B."/>
            <person name="Abouelleil A."/>
            <person name="Allen A.W."/>
            <person name="Alvarado L."/>
            <person name="Arachchi H.M."/>
            <person name="Berlin A.M."/>
            <person name="Chapman S.B."/>
            <person name="Gainer-Dewar J."/>
            <person name="Goldberg J."/>
            <person name="Griggs A."/>
            <person name="Gujja S."/>
            <person name="Hansen M."/>
            <person name="Howarth C."/>
            <person name="Imamovic A."/>
            <person name="Ireland A."/>
            <person name="Larimer J."/>
            <person name="McCowan C."/>
            <person name="Murphy C."/>
            <person name="Pearson M."/>
            <person name="Poon T.W."/>
            <person name="Priest M."/>
            <person name="Roberts A."/>
            <person name="Saif S."/>
            <person name="Shea T."/>
            <person name="Sisk P."/>
            <person name="Sykes S."/>
            <person name="Wortman J."/>
            <person name="Nusbaum C."/>
            <person name="Birren B."/>
        </authorList>
    </citation>
    <scope>NUCLEOTIDE SEQUENCE [LARGE SCALE GENOMIC DNA]</scope>
    <source>
        <strain evidence="2 3">MS-1</strain>
    </source>
</reference>
<dbReference type="InterPro" id="IPR004223">
    <property type="entry name" value="VitB12-dep_Met_synth_activ_dom"/>
</dbReference>
<dbReference type="EMBL" id="AQHW01000015">
    <property type="protein sequence ID" value="KKB55459.1"/>
    <property type="molecule type" value="Genomic_DNA"/>
</dbReference>
<accession>A0A0F5JCF6</accession>
<gene>
    <name evidence="2" type="ORF">HMPREF1536_02928</name>
</gene>
<feature type="domain" description="AdoMet activation" evidence="1">
    <location>
        <begin position="78"/>
        <end position="212"/>
    </location>
</feature>
<comment type="caution">
    <text evidence="2">The sequence shown here is derived from an EMBL/GenBank/DDBJ whole genome shotgun (WGS) entry which is preliminary data.</text>
</comment>
<protein>
    <recommendedName>
        <fullName evidence="1">AdoMet activation domain-containing protein</fullName>
    </recommendedName>
</protein>
<evidence type="ECO:0000313" key="3">
    <source>
        <dbReference type="Proteomes" id="UP000033035"/>
    </source>
</evidence>
<dbReference type="RefSeq" id="WP_028728454.1">
    <property type="nucleotide sequence ID" value="NZ_AUAE01000031.1"/>
</dbReference>
<evidence type="ECO:0000313" key="2">
    <source>
        <dbReference type="EMBL" id="KKB55459.1"/>
    </source>
</evidence>
<dbReference type="SUPFAM" id="SSF56507">
    <property type="entry name" value="Methionine synthase activation domain-like"/>
    <property type="match status" value="1"/>
</dbReference>
<evidence type="ECO:0000259" key="1">
    <source>
        <dbReference type="Pfam" id="PF02965"/>
    </source>
</evidence>